<dbReference type="Proteomes" id="UP000265341">
    <property type="component" value="Unassembled WGS sequence"/>
</dbReference>
<name>A0A399F4X4_9DEIN</name>
<evidence type="ECO:0000313" key="1">
    <source>
        <dbReference type="EMBL" id="RIH89671.1"/>
    </source>
</evidence>
<comment type="caution">
    <text evidence="1">The sequence shown here is derived from an EMBL/GenBank/DDBJ whole genome shotgun (WGS) entry which is preliminary data.</text>
</comment>
<proteinExistence type="predicted"/>
<dbReference type="OrthoDB" id="32597at2"/>
<reference evidence="1 2" key="1">
    <citation type="submission" date="2018-08" db="EMBL/GenBank/DDBJ databases">
        <title>Meiothermus roseus NBRC 110900 genome sequencing project.</title>
        <authorList>
            <person name="Da Costa M.S."/>
            <person name="Albuquerque L."/>
            <person name="Raposo P."/>
            <person name="Froufe H.J.C."/>
            <person name="Barroso C.S."/>
            <person name="Egas C."/>
        </authorList>
    </citation>
    <scope>NUCLEOTIDE SEQUENCE [LARGE SCALE GENOMIC DNA]</scope>
    <source>
        <strain evidence="1 2">NBRC 110900</strain>
    </source>
</reference>
<protein>
    <submittedName>
        <fullName evidence="1">Uncharacterized protein</fullName>
    </submittedName>
</protein>
<gene>
    <name evidence="1" type="ORF">Mrose_00260</name>
</gene>
<sequence length="94" mass="10926">MFGFFKRDEHVKPEGDRVLWVRVRLLKSGEIVELRLTKGGEISADEGGGYYVRKHIIGPKSLERATLEIWFNRAYKPTRKVVEGGELVPIREWK</sequence>
<dbReference type="RefSeq" id="WP_119275622.1">
    <property type="nucleotide sequence ID" value="NZ_QWLA01000002.1"/>
</dbReference>
<organism evidence="1 2">
    <name type="scientific">Calidithermus roseus</name>
    <dbReference type="NCBI Taxonomy" id="1644118"/>
    <lineage>
        <taxon>Bacteria</taxon>
        <taxon>Thermotogati</taxon>
        <taxon>Deinococcota</taxon>
        <taxon>Deinococci</taxon>
        <taxon>Thermales</taxon>
        <taxon>Thermaceae</taxon>
        <taxon>Calidithermus</taxon>
    </lineage>
</organism>
<dbReference type="EMBL" id="QWLA01000002">
    <property type="protein sequence ID" value="RIH89671.1"/>
    <property type="molecule type" value="Genomic_DNA"/>
</dbReference>
<evidence type="ECO:0000313" key="2">
    <source>
        <dbReference type="Proteomes" id="UP000265341"/>
    </source>
</evidence>
<keyword evidence="2" id="KW-1185">Reference proteome</keyword>
<dbReference type="AlphaFoldDB" id="A0A399F4X4"/>
<accession>A0A399F4X4</accession>